<dbReference type="Gene3D" id="3.40.50.300">
    <property type="entry name" value="P-loop containing nucleotide triphosphate hydrolases"/>
    <property type="match status" value="1"/>
</dbReference>
<dbReference type="Gene3D" id="1.20.1050.90">
    <property type="entry name" value="RecF/RecN/SMC, N-terminal domain"/>
    <property type="match status" value="1"/>
</dbReference>
<evidence type="ECO:0000256" key="7">
    <source>
        <dbReference type="ARBA" id="ARBA00022763"/>
    </source>
</evidence>
<dbReference type="GO" id="GO:0006302">
    <property type="term" value="P:double-strand break repair"/>
    <property type="evidence" value="ECO:0007669"/>
    <property type="project" value="TreeGrafter"/>
</dbReference>
<evidence type="ECO:0000256" key="11">
    <source>
        <dbReference type="ARBA" id="ARBA00023236"/>
    </source>
</evidence>
<dbReference type="EMBL" id="FUWY01000001">
    <property type="protein sequence ID" value="SJZ45448.1"/>
    <property type="molecule type" value="Genomic_DNA"/>
</dbReference>
<comment type="similarity">
    <text evidence="2 12 13">Belongs to the RecF family.</text>
</comment>
<dbReference type="NCBIfam" id="TIGR00611">
    <property type="entry name" value="recf"/>
    <property type="match status" value="1"/>
</dbReference>
<dbReference type="GO" id="GO:0005524">
    <property type="term" value="F:ATP binding"/>
    <property type="evidence" value="ECO:0007669"/>
    <property type="project" value="UniProtKB-UniRule"/>
</dbReference>
<evidence type="ECO:0000313" key="16">
    <source>
        <dbReference type="Proteomes" id="UP000243297"/>
    </source>
</evidence>
<keyword evidence="9 12" id="KW-0238">DNA-binding</keyword>
<keyword evidence="7 12" id="KW-0227">DNA damage</keyword>
<dbReference type="PANTHER" id="PTHR32182">
    <property type="entry name" value="DNA REPLICATION AND REPAIR PROTEIN RECF"/>
    <property type="match status" value="1"/>
</dbReference>
<dbReference type="SUPFAM" id="SSF52540">
    <property type="entry name" value="P-loop containing nucleoside triphosphate hydrolases"/>
    <property type="match status" value="1"/>
</dbReference>
<dbReference type="GO" id="GO:0003697">
    <property type="term" value="F:single-stranded DNA binding"/>
    <property type="evidence" value="ECO:0007669"/>
    <property type="project" value="UniProtKB-UniRule"/>
</dbReference>
<feature type="domain" description="RecF/RecN/SMC N-terminal" evidence="14">
    <location>
        <begin position="3"/>
        <end position="338"/>
    </location>
</feature>
<dbReference type="GO" id="GO:0009432">
    <property type="term" value="P:SOS response"/>
    <property type="evidence" value="ECO:0007669"/>
    <property type="project" value="UniProtKB-UniRule"/>
</dbReference>
<evidence type="ECO:0000256" key="6">
    <source>
        <dbReference type="ARBA" id="ARBA00022741"/>
    </source>
</evidence>
<keyword evidence="10 12" id="KW-0234">DNA repair</keyword>
<keyword evidence="4 12" id="KW-0963">Cytoplasm</keyword>
<evidence type="ECO:0000259" key="14">
    <source>
        <dbReference type="Pfam" id="PF02463"/>
    </source>
</evidence>
<dbReference type="GO" id="GO:0000731">
    <property type="term" value="P:DNA synthesis involved in DNA repair"/>
    <property type="evidence" value="ECO:0007669"/>
    <property type="project" value="TreeGrafter"/>
</dbReference>
<comment type="function">
    <text evidence="12 13">The RecF protein is involved in DNA metabolism; it is required for DNA replication and normal SOS inducibility. RecF binds preferentially to single-stranded, linear DNA. It also seems to bind ATP.</text>
</comment>
<organism evidence="15 16">
    <name type="scientific">Anaerorhabdus furcosa</name>
    <dbReference type="NCBI Taxonomy" id="118967"/>
    <lineage>
        <taxon>Bacteria</taxon>
        <taxon>Bacillati</taxon>
        <taxon>Bacillota</taxon>
        <taxon>Erysipelotrichia</taxon>
        <taxon>Erysipelotrichales</taxon>
        <taxon>Erysipelotrichaceae</taxon>
        <taxon>Anaerorhabdus</taxon>
    </lineage>
</organism>
<dbReference type="InterPro" id="IPR018078">
    <property type="entry name" value="DNA-binding_RecF_CS"/>
</dbReference>
<evidence type="ECO:0000256" key="2">
    <source>
        <dbReference type="ARBA" id="ARBA00008016"/>
    </source>
</evidence>
<dbReference type="PANTHER" id="PTHR32182:SF0">
    <property type="entry name" value="DNA REPLICATION AND REPAIR PROTEIN RECF"/>
    <property type="match status" value="1"/>
</dbReference>
<keyword evidence="11 12" id="KW-0742">SOS response</keyword>
<evidence type="ECO:0000256" key="10">
    <source>
        <dbReference type="ARBA" id="ARBA00023204"/>
    </source>
</evidence>
<comment type="subcellular location">
    <subcellularLocation>
        <location evidence="1 12 13">Cytoplasm</location>
    </subcellularLocation>
</comment>
<evidence type="ECO:0000256" key="5">
    <source>
        <dbReference type="ARBA" id="ARBA00022705"/>
    </source>
</evidence>
<proteinExistence type="inferred from homology"/>
<dbReference type="InterPro" id="IPR027417">
    <property type="entry name" value="P-loop_NTPase"/>
</dbReference>
<dbReference type="AlphaFoldDB" id="A0A1T4KSY3"/>
<dbReference type="RefSeq" id="WP_078711107.1">
    <property type="nucleotide sequence ID" value="NZ_FUWY01000001.1"/>
</dbReference>
<keyword evidence="5 12" id="KW-0235">DNA replication</keyword>
<keyword evidence="6 12" id="KW-0547">Nucleotide-binding</keyword>
<dbReference type="InterPro" id="IPR001238">
    <property type="entry name" value="DNA-binding_RecF"/>
</dbReference>
<evidence type="ECO:0000256" key="1">
    <source>
        <dbReference type="ARBA" id="ARBA00004496"/>
    </source>
</evidence>
<evidence type="ECO:0000256" key="9">
    <source>
        <dbReference type="ARBA" id="ARBA00023125"/>
    </source>
</evidence>
<gene>
    <name evidence="12" type="primary">recF</name>
    <name evidence="15" type="ORF">SAMN02745191_0687</name>
</gene>
<protein>
    <recommendedName>
        <fullName evidence="3 12">DNA replication and repair protein RecF</fullName>
    </recommendedName>
</protein>
<dbReference type="STRING" id="118967.SAMN02745191_0687"/>
<dbReference type="Pfam" id="PF02463">
    <property type="entry name" value="SMC_N"/>
    <property type="match status" value="1"/>
</dbReference>
<name>A0A1T4KSY3_9FIRM</name>
<evidence type="ECO:0000256" key="13">
    <source>
        <dbReference type="RuleBase" id="RU000578"/>
    </source>
</evidence>
<dbReference type="InterPro" id="IPR042174">
    <property type="entry name" value="RecF_2"/>
</dbReference>
<evidence type="ECO:0000256" key="4">
    <source>
        <dbReference type="ARBA" id="ARBA00022490"/>
    </source>
</evidence>
<dbReference type="GO" id="GO:0005737">
    <property type="term" value="C:cytoplasm"/>
    <property type="evidence" value="ECO:0007669"/>
    <property type="project" value="UniProtKB-SubCell"/>
</dbReference>
<dbReference type="PROSITE" id="PS00618">
    <property type="entry name" value="RECF_2"/>
    <property type="match status" value="1"/>
</dbReference>
<dbReference type="OrthoDB" id="9803889at2"/>
<sequence length="368" mass="43088">MIIKELKLRNFRNISSCTLKFKEGITVLLGQNAQGKTNILESLVFLSTTRSHRLLYDQQMIQDDKELCNLECTILDEKEKKIGAVIYQKGKTLLINSQPVSKSSDFIGKLNVVLFSPSDLEIFDDSPKERRRVMDIEIGKCSSQYMFHLSKYLKLLKERNTCLKMNRVDESYLVVLENQMIECQIQILIERKKFFELCNQTISKFYNFLSKQNSLIEMVYESCIEITSLDQMKKDLRELYNKNKEKDLLYKMTSIGIHRDDFYFIMNGKKVEMFCSQGQKRMVILALKFSLVEYIKRIENKIPVLLLDDVLSELDSQKRINLFKLLDNYCQTIITTTELVEGFDELKSMPFIYVVENGQMQAKEGNND</sequence>
<dbReference type="GO" id="GO:0006260">
    <property type="term" value="P:DNA replication"/>
    <property type="evidence" value="ECO:0007669"/>
    <property type="project" value="UniProtKB-UniRule"/>
</dbReference>
<evidence type="ECO:0000313" key="15">
    <source>
        <dbReference type="EMBL" id="SJZ45448.1"/>
    </source>
</evidence>
<keyword evidence="16" id="KW-1185">Reference proteome</keyword>
<dbReference type="Proteomes" id="UP000243297">
    <property type="component" value="Unassembled WGS sequence"/>
</dbReference>
<dbReference type="InterPro" id="IPR003395">
    <property type="entry name" value="RecF/RecN/SMC_N"/>
</dbReference>
<accession>A0A1T4KSY3</accession>
<feature type="binding site" evidence="12">
    <location>
        <begin position="30"/>
        <end position="37"/>
    </location>
    <ligand>
        <name>ATP</name>
        <dbReference type="ChEBI" id="CHEBI:30616"/>
    </ligand>
</feature>
<keyword evidence="8 12" id="KW-0067">ATP-binding</keyword>
<reference evidence="16" key="1">
    <citation type="submission" date="2017-02" db="EMBL/GenBank/DDBJ databases">
        <authorList>
            <person name="Varghese N."/>
            <person name="Submissions S."/>
        </authorList>
    </citation>
    <scope>NUCLEOTIDE SEQUENCE [LARGE SCALE GENOMIC DNA]</scope>
    <source>
        <strain evidence="16">ATCC 25662</strain>
    </source>
</reference>
<evidence type="ECO:0000256" key="3">
    <source>
        <dbReference type="ARBA" id="ARBA00020170"/>
    </source>
</evidence>
<dbReference type="HAMAP" id="MF_00365">
    <property type="entry name" value="RecF"/>
    <property type="match status" value="1"/>
</dbReference>
<evidence type="ECO:0000256" key="8">
    <source>
        <dbReference type="ARBA" id="ARBA00022840"/>
    </source>
</evidence>
<evidence type="ECO:0000256" key="12">
    <source>
        <dbReference type="HAMAP-Rule" id="MF_00365"/>
    </source>
</evidence>